<dbReference type="Proteomes" id="UP000001887">
    <property type="component" value="Chromosome"/>
</dbReference>
<keyword evidence="2" id="KW-1185">Reference proteome</keyword>
<gene>
    <name evidence="1" type="ordered locus">Psta_2403</name>
</gene>
<accession>D2R4K7</accession>
<dbReference type="EMBL" id="CP001848">
    <property type="protein sequence ID" value="ADB17073.1"/>
    <property type="molecule type" value="Genomic_DNA"/>
</dbReference>
<dbReference type="KEGG" id="psl:Psta_2403"/>
<sequence>MCPSALEVLASIVPPSLSQVAASAMGHPDPVGSSIRVALAAKQTGSRTNIERRREPRYPYPYPIYITPVDRDLVPLANETVSVLGKHLSEHGLDFYHREPIAHRRVIASLALCEGDWLGLLMDLTWCRFKGQGLYDNGGRFISVTRSPMLSVHEGLKTIRAESGT</sequence>
<reference evidence="1 2" key="1">
    <citation type="journal article" date="2009" name="Stand. Genomic Sci.">
        <title>Complete genome sequence of Pirellula staleyi type strain (ATCC 27377).</title>
        <authorList>
            <person name="Clum A."/>
            <person name="Tindall B.J."/>
            <person name="Sikorski J."/>
            <person name="Ivanova N."/>
            <person name="Mavrommatis K."/>
            <person name="Lucas S."/>
            <person name="Glavina del Rio T."/>
            <person name="Nolan M."/>
            <person name="Chen F."/>
            <person name="Tice H."/>
            <person name="Pitluck S."/>
            <person name="Cheng J.F."/>
            <person name="Chertkov O."/>
            <person name="Brettin T."/>
            <person name="Han C."/>
            <person name="Detter J.C."/>
            <person name="Kuske C."/>
            <person name="Bruce D."/>
            <person name="Goodwin L."/>
            <person name="Ovchinikova G."/>
            <person name="Pati A."/>
            <person name="Mikhailova N."/>
            <person name="Chen A."/>
            <person name="Palaniappan K."/>
            <person name="Land M."/>
            <person name="Hauser L."/>
            <person name="Chang Y.J."/>
            <person name="Jeffries C.D."/>
            <person name="Chain P."/>
            <person name="Rohde M."/>
            <person name="Goker M."/>
            <person name="Bristow J."/>
            <person name="Eisen J.A."/>
            <person name="Markowitz V."/>
            <person name="Hugenholtz P."/>
            <person name="Kyrpides N.C."/>
            <person name="Klenk H.P."/>
            <person name="Lapidus A."/>
        </authorList>
    </citation>
    <scope>NUCLEOTIDE SEQUENCE [LARGE SCALE GENOMIC DNA]</scope>
    <source>
        <strain evidence="2">ATCC 27377 / DSM 6068 / ICPB 4128</strain>
    </source>
</reference>
<dbReference type="HOGENOM" id="CLU_1609291_0_0_0"/>
<name>D2R4K7_PIRSD</name>
<dbReference type="eggNOG" id="ENOG50344VR">
    <property type="taxonomic scope" value="Bacteria"/>
</dbReference>
<evidence type="ECO:0000313" key="1">
    <source>
        <dbReference type="EMBL" id="ADB17073.1"/>
    </source>
</evidence>
<evidence type="ECO:0000313" key="2">
    <source>
        <dbReference type="Proteomes" id="UP000001887"/>
    </source>
</evidence>
<protein>
    <submittedName>
        <fullName evidence="1">Uncharacterized protein</fullName>
    </submittedName>
</protein>
<organism evidence="1 2">
    <name type="scientific">Pirellula staleyi (strain ATCC 27377 / DSM 6068 / ICPB 4128)</name>
    <name type="common">Pirella staleyi</name>
    <dbReference type="NCBI Taxonomy" id="530564"/>
    <lineage>
        <taxon>Bacteria</taxon>
        <taxon>Pseudomonadati</taxon>
        <taxon>Planctomycetota</taxon>
        <taxon>Planctomycetia</taxon>
        <taxon>Pirellulales</taxon>
        <taxon>Pirellulaceae</taxon>
        <taxon>Pirellula</taxon>
    </lineage>
</organism>
<proteinExistence type="predicted"/>
<dbReference type="AlphaFoldDB" id="D2R4K7"/>